<dbReference type="InterPro" id="IPR000120">
    <property type="entry name" value="Amidase"/>
</dbReference>
<evidence type="ECO:0000259" key="9">
    <source>
        <dbReference type="Pfam" id="PF01425"/>
    </source>
</evidence>
<feature type="active site" description="Charge relay system" evidence="8">
    <location>
        <position position="79"/>
    </location>
</feature>
<sequence length="487" mass="52852">MELFELTAHELKDLLDGKKASAVEIAQSVLARIESVEEKVGSYITVCKDEALKRAKEIQDKIDKGESVSLLGGIPMALKDNMCTEGIKTTCASKMLNNFVPPYNATVTRKLFDADTVLVGKLNMDEFAMGGSTENSYFKKTCNPWNLQRVPGGSSGGSAACVAAGEAVFSLGSDTGGSIRQPASFCGVVGLKPTYGSVSRYGLVAFASSLDQIGPLTKDVTDCALVMNAICGHDPMDSTSINESYPDFTKALINDVKGMKIGIPKEYIYGEGLNSEVKKAVLDAVEVLKKLGAQCEEFSLPITEYAIPAYYIISSAEASSNLARYDGVKYGYRAEKFTDLLDLYKQSRSEGFGTEVKRRIMLGTYALSSGYYDAYYKKALQVRTLIKNGFDEAFSKYDLVLGPTAPSTAYKIGEKVDDPLEMYLGDIFTVSVNIAGLPGLVIPCGFDGNKLPIGLQLIGKPLDESTLIRVGYTFEQNTEYHKLRAKI</sequence>
<dbReference type="eggNOG" id="COG0154">
    <property type="taxonomic scope" value="Bacteria"/>
</dbReference>
<dbReference type="GO" id="GO:0005524">
    <property type="term" value="F:ATP binding"/>
    <property type="evidence" value="ECO:0007669"/>
    <property type="project" value="UniProtKB-KW"/>
</dbReference>
<evidence type="ECO:0000313" key="10">
    <source>
        <dbReference type="EMBL" id="KNY25110.1"/>
    </source>
</evidence>
<dbReference type="OrthoDB" id="9811471at2"/>
<dbReference type="InterPro" id="IPR020556">
    <property type="entry name" value="Amidase_CS"/>
</dbReference>
<dbReference type="AlphaFoldDB" id="A0A0L6JHB9"/>
<dbReference type="GO" id="GO:0050567">
    <property type="term" value="F:glutaminyl-tRNA synthase (glutamine-hydrolyzing) activity"/>
    <property type="evidence" value="ECO:0007669"/>
    <property type="project" value="UniProtKB-UniRule"/>
</dbReference>
<dbReference type="HAMAP" id="MF_00120">
    <property type="entry name" value="GatA"/>
    <property type="match status" value="1"/>
</dbReference>
<evidence type="ECO:0000256" key="8">
    <source>
        <dbReference type="HAMAP-Rule" id="MF_00120"/>
    </source>
</evidence>
<dbReference type="PROSITE" id="PS00571">
    <property type="entry name" value="AMIDASES"/>
    <property type="match status" value="1"/>
</dbReference>
<dbReference type="NCBIfam" id="TIGR00132">
    <property type="entry name" value="gatA"/>
    <property type="match status" value="1"/>
</dbReference>
<dbReference type="GO" id="GO:0006412">
    <property type="term" value="P:translation"/>
    <property type="evidence" value="ECO:0007669"/>
    <property type="project" value="UniProtKB-UniRule"/>
</dbReference>
<comment type="caution">
    <text evidence="10">The sequence shown here is derived from an EMBL/GenBank/DDBJ whole genome shotgun (WGS) entry which is preliminary data.</text>
</comment>
<keyword evidence="4 8" id="KW-0067">ATP-binding</keyword>
<name>A0A0L6JHB9_9FIRM</name>
<dbReference type="InterPro" id="IPR036928">
    <property type="entry name" value="AS_sf"/>
</dbReference>
<dbReference type="InterPro" id="IPR004412">
    <property type="entry name" value="GatA"/>
</dbReference>
<protein>
    <recommendedName>
        <fullName evidence="8">Glutamyl-tRNA(Gln) amidotransferase subunit A</fullName>
        <shortName evidence="8">Glu-ADT subunit A</shortName>
        <ecNumber evidence="8">6.3.5.7</ecNumber>
    </recommendedName>
</protein>
<evidence type="ECO:0000256" key="5">
    <source>
        <dbReference type="ARBA" id="ARBA00022917"/>
    </source>
</evidence>
<dbReference type="Proteomes" id="UP000036923">
    <property type="component" value="Unassembled WGS sequence"/>
</dbReference>
<dbReference type="Pfam" id="PF01425">
    <property type="entry name" value="Amidase"/>
    <property type="match status" value="1"/>
</dbReference>
<keyword evidence="5 8" id="KW-0648">Protein biosynthesis</keyword>
<comment type="subunit">
    <text evidence="8">Heterotrimer of A, B and C subunits.</text>
</comment>
<dbReference type="PANTHER" id="PTHR11895">
    <property type="entry name" value="TRANSAMIDASE"/>
    <property type="match status" value="1"/>
</dbReference>
<gene>
    <name evidence="8" type="primary">gatA</name>
    <name evidence="10" type="ORF">Bccel_0367</name>
</gene>
<evidence type="ECO:0000256" key="1">
    <source>
        <dbReference type="ARBA" id="ARBA00008069"/>
    </source>
</evidence>
<keyword evidence="11" id="KW-1185">Reference proteome</keyword>
<dbReference type="SUPFAM" id="SSF75304">
    <property type="entry name" value="Amidase signature (AS) enzymes"/>
    <property type="match status" value="1"/>
</dbReference>
<dbReference type="RefSeq" id="WP_036946294.1">
    <property type="nucleotide sequence ID" value="NZ_KN050763.1"/>
</dbReference>
<dbReference type="STRING" id="398512.Bccel_0367"/>
<evidence type="ECO:0000313" key="11">
    <source>
        <dbReference type="Proteomes" id="UP000036923"/>
    </source>
</evidence>
<keyword evidence="10" id="KW-0808">Transferase</keyword>
<dbReference type="InterPro" id="IPR023631">
    <property type="entry name" value="Amidase_dom"/>
</dbReference>
<accession>A0A0L6JHB9</accession>
<evidence type="ECO:0000256" key="3">
    <source>
        <dbReference type="ARBA" id="ARBA00022741"/>
    </source>
</evidence>
<dbReference type="PATRIC" id="fig|398512.5.peg.385"/>
<feature type="active site" description="Charge relay system" evidence="8">
    <location>
        <position position="154"/>
    </location>
</feature>
<reference evidence="11" key="1">
    <citation type="submission" date="2015-07" db="EMBL/GenBank/DDBJ databases">
        <title>Near-Complete Genome Sequence of the Cellulolytic Bacterium Bacteroides (Pseudobacteroides) cellulosolvens ATCC 35603.</title>
        <authorList>
            <person name="Dassa B."/>
            <person name="Utturkar S.M."/>
            <person name="Klingeman D.M."/>
            <person name="Hurt R.A."/>
            <person name="Keller M."/>
            <person name="Xu J."/>
            <person name="Reddy Y.H.K."/>
            <person name="Borovok I."/>
            <person name="Grinberg I.R."/>
            <person name="Lamed R."/>
            <person name="Zhivin O."/>
            <person name="Bayer E.A."/>
            <person name="Brown S.D."/>
        </authorList>
    </citation>
    <scope>NUCLEOTIDE SEQUENCE [LARGE SCALE GENOMIC DNA]</scope>
    <source>
        <strain evidence="11">DSM 2933</strain>
    </source>
</reference>
<keyword evidence="2 8" id="KW-0436">Ligase</keyword>
<dbReference type="EC" id="6.3.5.7" evidence="8"/>
<feature type="domain" description="Amidase" evidence="9">
    <location>
        <begin position="24"/>
        <end position="467"/>
    </location>
</feature>
<dbReference type="GO" id="GO:0030956">
    <property type="term" value="C:glutamyl-tRNA(Gln) amidotransferase complex"/>
    <property type="evidence" value="ECO:0007669"/>
    <property type="project" value="InterPro"/>
</dbReference>
<comment type="catalytic activity">
    <reaction evidence="7 8">
        <text>L-glutamyl-tRNA(Gln) + L-glutamine + ATP + H2O = L-glutaminyl-tRNA(Gln) + L-glutamate + ADP + phosphate + H(+)</text>
        <dbReference type="Rhea" id="RHEA:17521"/>
        <dbReference type="Rhea" id="RHEA-COMP:9681"/>
        <dbReference type="Rhea" id="RHEA-COMP:9684"/>
        <dbReference type="ChEBI" id="CHEBI:15377"/>
        <dbReference type="ChEBI" id="CHEBI:15378"/>
        <dbReference type="ChEBI" id="CHEBI:29985"/>
        <dbReference type="ChEBI" id="CHEBI:30616"/>
        <dbReference type="ChEBI" id="CHEBI:43474"/>
        <dbReference type="ChEBI" id="CHEBI:58359"/>
        <dbReference type="ChEBI" id="CHEBI:78520"/>
        <dbReference type="ChEBI" id="CHEBI:78521"/>
        <dbReference type="ChEBI" id="CHEBI:456216"/>
        <dbReference type="EC" id="6.3.5.7"/>
    </reaction>
</comment>
<dbReference type="PANTHER" id="PTHR11895:SF151">
    <property type="entry name" value="GLUTAMYL-TRNA(GLN) AMIDOTRANSFERASE SUBUNIT A"/>
    <property type="match status" value="1"/>
</dbReference>
<dbReference type="Gene3D" id="3.90.1300.10">
    <property type="entry name" value="Amidase signature (AS) domain"/>
    <property type="match status" value="1"/>
</dbReference>
<evidence type="ECO:0000256" key="7">
    <source>
        <dbReference type="ARBA" id="ARBA00047407"/>
    </source>
</evidence>
<comment type="similarity">
    <text evidence="1 8">Belongs to the amidase family. GatA subfamily.</text>
</comment>
<feature type="active site" description="Acyl-ester intermediate" evidence="8">
    <location>
        <position position="178"/>
    </location>
</feature>
<evidence type="ECO:0000256" key="2">
    <source>
        <dbReference type="ARBA" id="ARBA00022598"/>
    </source>
</evidence>
<keyword evidence="3 8" id="KW-0547">Nucleotide-binding</keyword>
<comment type="function">
    <text evidence="6 8">Allows the formation of correctly charged Gln-tRNA(Gln) through the transamidation of misacylated Glu-tRNA(Gln) in organisms which lack glutaminyl-tRNA synthetase. The reaction takes place in the presence of glutamine and ATP through an activated gamma-phospho-Glu-tRNA(Gln).</text>
</comment>
<evidence type="ECO:0000256" key="4">
    <source>
        <dbReference type="ARBA" id="ARBA00022840"/>
    </source>
</evidence>
<dbReference type="EMBL" id="LGTC01000001">
    <property type="protein sequence ID" value="KNY25110.1"/>
    <property type="molecule type" value="Genomic_DNA"/>
</dbReference>
<organism evidence="10 11">
    <name type="scientific">Pseudobacteroides cellulosolvens ATCC 35603 = DSM 2933</name>
    <dbReference type="NCBI Taxonomy" id="398512"/>
    <lineage>
        <taxon>Bacteria</taxon>
        <taxon>Bacillati</taxon>
        <taxon>Bacillota</taxon>
        <taxon>Clostridia</taxon>
        <taxon>Eubacteriales</taxon>
        <taxon>Oscillospiraceae</taxon>
        <taxon>Pseudobacteroides</taxon>
    </lineage>
</organism>
<dbReference type="GO" id="GO:0016740">
    <property type="term" value="F:transferase activity"/>
    <property type="evidence" value="ECO:0007669"/>
    <property type="project" value="UniProtKB-KW"/>
</dbReference>
<evidence type="ECO:0000256" key="6">
    <source>
        <dbReference type="ARBA" id="ARBA00025295"/>
    </source>
</evidence>
<proteinExistence type="inferred from homology"/>